<reference evidence="2 3" key="1">
    <citation type="journal article" date="2024" name="Pathogens">
        <title>Characterization of a Novel Species of Legionella Isolated from a Healthcare Facility: Legionella resiliens sp. nov.</title>
        <authorList>
            <person name="Cristino S."/>
            <person name="Pascale M.R."/>
            <person name="Marino F."/>
            <person name="Derelitto C."/>
            <person name="Salaris S."/>
            <person name="Orsini M."/>
            <person name="Squarzoni S."/>
            <person name="Grottola A."/>
            <person name="Girolamini L."/>
        </authorList>
    </citation>
    <scope>NUCLEOTIDE SEQUENCE [LARGE SCALE GENOMIC DNA]</scope>
    <source>
        <strain evidence="2 3">8cVS16</strain>
    </source>
</reference>
<feature type="region of interest" description="Disordered" evidence="1">
    <location>
        <begin position="327"/>
        <end position="348"/>
    </location>
</feature>
<name>A0ABS8XBY4_9GAMM</name>
<dbReference type="EMBL" id="JAJTND010000005">
    <property type="protein sequence ID" value="MCE3533564.1"/>
    <property type="molecule type" value="Genomic_DNA"/>
</dbReference>
<sequence>MGFYFNTFRQQQGDKAYNEQRYEEALMHYSEALKTLNLHAASNSVRHNDFYDALVYVLSEIVTTRLQLIRREAQDLHFDAIAKYWQDIPGLLQEMELTYKEHLTGLTHFFSNKEQVIKKTHKLLAVVCEEISDELMDQLEDKDEINLNSQEVRSQAIEWMNRAITFQVKTKDSPKLSSSLGYLNLLEQQYKETESETSLHVMSEFIGKYKLLEMPIQSPLRKLELLSYVARLAIFNLEDISELVHECKALYDLLSEEEKENPILDDLQSLVNLIPQEEEEEKEENQLTDMVLTEETPPFSNLDENADYSKEVSVASEKFNFSTDHLDSSMEVQNPSSETTPLFIPTLPSTSPFETSDQVITPQPLSIQSSSQGSAQTSQSFFNTSSQTSSSEEFHPYSKAFQSALDKIISDTSNPKFLANLLSLIADFFGKYKAAGIQKQNAIVLAFDLYQQVLKIDPTHNRACIKLQESSIQHRSLIGPYKFFNGAQNHTAVATQISAAKACFKQTLEELTVQLESLLMNQPGKMRITIDLLICFIEEQLRKGAITLTPNLELAKMLTDTFEIELKNSAYPGAILEKF</sequence>
<keyword evidence="3" id="KW-1185">Reference proteome</keyword>
<protein>
    <submittedName>
        <fullName evidence="2">Uncharacterized protein</fullName>
    </submittedName>
</protein>
<dbReference type="RefSeq" id="WP_232891216.1">
    <property type="nucleotide sequence ID" value="NZ_JAJSPM010000009.1"/>
</dbReference>
<feature type="compositionally biased region" description="Polar residues" evidence="1">
    <location>
        <begin position="330"/>
        <end position="340"/>
    </location>
</feature>
<gene>
    <name evidence="2" type="ORF">LXO92_14410</name>
</gene>
<proteinExistence type="predicted"/>
<evidence type="ECO:0000313" key="3">
    <source>
        <dbReference type="Proteomes" id="UP001320170"/>
    </source>
</evidence>
<comment type="caution">
    <text evidence="2">The sequence shown here is derived from an EMBL/GenBank/DDBJ whole genome shotgun (WGS) entry which is preliminary data.</text>
</comment>
<evidence type="ECO:0000256" key="1">
    <source>
        <dbReference type="SAM" id="MobiDB-lite"/>
    </source>
</evidence>
<organism evidence="2 3">
    <name type="scientific">Legionella resiliens</name>
    <dbReference type="NCBI Taxonomy" id="2905958"/>
    <lineage>
        <taxon>Bacteria</taxon>
        <taxon>Pseudomonadati</taxon>
        <taxon>Pseudomonadota</taxon>
        <taxon>Gammaproteobacteria</taxon>
        <taxon>Legionellales</taxon>
        <taxon>Legionellaceae</taxon>
        <taxon>Legionella</taxon>
    </lineage>
</organism>
<feature type="region of interest" description="Disordered" evidence="1">
    <location>
        <begin position="366"/>
        <end position="391"/>
    </location>
</feature>
<evidence type="ECO:0000313" key="2">
    <source>
        <dbReference type="EMBL" id="MCE3533564.1"/>
    </source>
</evidence>
<dbReference type="Proteomes" id="UP001320170">
    <property type="component" value="Unassembled WGS sequence"/>
</dbReference>
<accession>A0ABS8XBY4</accession>